<dbReference type="InterPro" id="IPR002110">
    <property type="entry name" value="Ankyrin_rpt"/>
</dbReference>
<sequence length="585" mass="65360">MASLSWLPSSFGVSAAMWVVKVSDFLAFDMVYCHEELLSKNLVVRRQEGFFCIFVSHQWLGIRHPDPERQQLQVLQAALRFLMAGGEVGLDIRDTVFTSRHCFSEQRARLKEAYIWMDWFSIPQRDLGAILADPDEQEKVKTSQWTAHALPSFGQEDFIQKIPDFVEMSDLFVVVAPRCTHSVTKARCGFGTWSQRGWCRLELWCKMMSAHTRTPAVVISDVDKTQFLVPLWWTDQPPHEGNFTHESDRAPVVQVMKDLLLTKIQSLKSSQNLDVYRYYVARFDTLLGQTPRQRTLEGFLQDFEFKSLDCAKNSRGISAIACATLAGDANMISLLCDAGMDVNRRSCAIPEVYIHEKVAPVMLAAALGWRQDDVITTLVERKADMKAATASGHPLLGWCKSAKTVDFLIWHRADVNQQSGLAGFPPLTVACFLAAPTPVIRTLLKHGAAANPRPGRVGCIHPLASVAYRATMSTNSLEVAAMLLDARADVNIQYHSSGILRAAELISRAARACGQSSPGMQIVSEWSTTPVGFACFFGCPELVEMLLEARADLDIPNERKNTPLHLARSRSVQDLIHHHQNTFSI</sequence>
<feature type="chain" id="PRO_5041439472" evidence="3">
    <location>
        <begin position="17"/>
        <end position="585"/>
    </location>
</feature>
<dbReference type="PANTHER" id="PTHR24198:SF165">
    <property type="entry name" value="ANKYRIN REPEAT-CONTAINING PROTEIN-RELATED"/>
    <property type="match status" value="1"/>
</dbReference>
<gene>
    <name evidence="4" type="ORF">EVOR1521_LOCUS17568</name>
</gene>
<evidence type="ECO:0000313" key="4">
    <source>
        <dbReference type="EMBL" id="CAJ1392482.1"/>
    </source>
</evidence>
<evidence type="ECO:0000256" key="3">
    <source>
        <dbReference type="SAM" id="SignalP"/>
    </source>
</evidence>
<reference evidence="4" key="1">
    <citation type="submission" date="2023-08" db="EMBL/GenBank/DDBJ databases">
        <authorList>
            <person name="Chen Y."/>
            <person name="Shah S."/>
            <person name="Dougan E. K."/>
            <person name="Thang M."/>
            <person name="Chan C."/>
        </authorList>
    </citation>
    <scope>NUCLEOTIDE SEQUENCE</scope>
</reference>
<proteinExistence type="predicted"/>
<evidence type="ECO:0000256" key="2">
    <source>
        <dbReference type="ARBA" id="ARBA00023043"/>
    </source>
</evidence>
<dbReference type="Gene3D" id="1.25.40.20">
    <property type="entry name" value="Ankyrin repeat-containing domain"/>
    <property type="match status" value="2"/>
</dbReference>
<name>A0AA36IR65_9DINO</name>
<dbReference type="PANTHER" id="PTHR24198">
    <property type="entry name" value="ANKYRIN REPEAT AND PROTEIN KINASE DOMAIN-CONTAINING PROTEIN"/>
    <property type="match status" value="1"/>
</dbReference>
<evidence type="ECO:0000313" key="5">
    <source>
        <dbReference type="Proteomes" id="UP001178507"/>
    </source>
</evidence>
<dbReference type="AlphaFoldDB" id="A0AA36IR65"/>
<protein>
    <submittedName>
        <fullName evidence="4">Uncharacterized protein</fullName>
    </submittedName>
</protein>
<dbReference type="SUPFAM" id="SSF48403">
    <property type="entry name" value="Ankyrin repeat"/>
    <property type="match status" value="1"/>
</dbReference>
<accession>A0AA36IR65</accession>
<dbReference type="Proteomes" id="UP001178507">
    <property type="component" value="Unassembled WGS sequence"/>
</dbReference>
<comment type="caution">
    <text evidence="4">The sequence shown here is derived from an EMBL/GenBank/DDBJ whole genome shotgun (WGS) entry which is preliminary data.</text>
</comment>
<keyword evidence="5" id="KW-1185">Reference proteome</keyword>
<organism evidence="4 5">
    <name type="scientific">Effrenium voratum</name>
    <dbReference type="NCBI Taxonomy" id="2562239"/>
    <lineage>
        <taxon>Eukaryota</taxon>
        <taxon>Sar</taxon>
        <taxon>Alveolata</taxon>
        <taxon>Dinophyceae</taxon>
        <taxon>Suessiales</taxon>
        <taxon>Symbiodiniaceae</taxon>
        <taxon>Effrenium</taxon>
    </lineage>
</organism>
<dbReference type="InterPro" id="IPR036770">
    <property type="entry name" value="Ankyrin_rpt-contain_sf"/>
</dbReference>
<keyword evidence="3" id="KW-0732">Signal</keyword>
<feature type="signal peptide" evidence="3">
    <location>
        <begin position="1"/>
        <end position="16"/>
    </location>
</feature>
<keyword evidence="1" id="KW-0677">Repeat</keyword>
<evidence type="ECO:0000256" key="1">
    <source>
        <dbReference type="ARBA" id="ARBA00022737"/>
    </source>
</evidence>
<dbReference type="SMART" id="SM00248">
    <property type="entry name" value="ANK"/>
    <property type="match status" value="5"/>
</dbReference>
<keyword evidence="2" id="KW-0040">ANK repeat</keyword>
<dbReference type="EMBL" id="CAUJNA010002336">
    <property type="protein sequence ID" value="CAJ1392482.1"/>
    <property type="molecule type" value="Genomic_DNA"/>
</dbReference>